<evidence type="ECO:0000259" key="1">
    <source>
        <dbReference type="Pfam" id="PF00534"/>
    </source>
</evidence>
<name>B0C9Z7_ACAM1</name>
<sequence>MALLKKIHPKAVLLTSFNYKFDIIAYFSSIWMGLPIWVRTETQDEAFSRHFFKTALRSLLYRFLYMPVDRGLYIGQLNKKHYLTHGLKEHQLLPAHYCTFNPIQQILPSDKQAIRDKIRYKLRIPKEKKIVAFFGKFIQKKDPILLYKSLSHLSSDVLNQIEFLFVGDGTLNSQLRKLAANYSESLNVRSHFPGFINQSELHYWYLAADIVVLPSQRMGETWGLVINEALQAGCSVIISSAVGCQADFKIFKRVRIIPVGDAKCLAKEIEVLLKFHRDFTWADSFLRNYSIESAAQALAESIDSIN</sequence>
<evidence type="ECO:0000313" key="2">
    <source>
        <dbReference type="EMBL" id="ABW25437.1"/>
    </source>
</evidence>
<feature type="domain" description="Glycosyl transferase family 1" evidence="1">
    <location>
        <begin position="115"/>
        <end position="274"/>
    </location>
</feature>
<dbReference type="STRING" id="329726.AM1_0380"/>
<dbReference type="EMBL" id="CP000828">
    <property type="protein sequence ID" value="ABW25437.1"/>
    <property type="molecule type" value="Genomic_DNA"/>
</dbReference>
<keyword evidence="2" id="KW-0808">Transferase</keyword>
<dbReference type="Pfam" id="PF00534">
    <property type="entry name" value="Glycos_transf_1"/>
    <property type="match status" value="1"/>
</dbReference>
<keyword evidence="3" id="KW-1185">Reference proteome</keyword>
<dbReference type="Proteomes" id="UP000000268">
    <property type="component" value="Chromosome"/>
</dbReference>
<dbReference type="CDD" id="cd03801">
    <property type="entry name" value="GT4_PimA-like"/>
    <property type="match status" value="1"/>
</dbReference>
<gene>
    <name evidence="2" type="ordered locus">AM1_0380</name>
</gene>
<accession>B0C9Z7</accession>
<dbReference type="Gene3D" id="3.40.50.2000">
    <property type="entry name" value="Glycogen Phosphorylase B"/>
    <property type="match status" value="1"/>
</dbReference>
<dbReference type="InterPro" id="IPR050194">
    <property type="entry name" value="Glycosyltransferase_grp1"/>
</dbReference>
<dbReference type="SUPFAM" id="SSF53756">
    <property type="entry name" value="UDP-Glycosyltransferase/glycogen phosphorylase"/>
    <property type="match status" value="1"/>
</dbReference>
<dbReference type="KEGG" id="amr:AM1_0380"/>
<dbReference type="HOGENOM" id="CLU_009583_5_0_3"/>
<dbReference type="PANTHER" id="PTHR45947">
    <property type="entry name" value="SULFOQUINOVOSYL TRANSFERASE SQD2"/>
    <property type="match status" value="1"/>
</dbReference>
<dbReference type="AlphaFoldDB" id="B0C9Z7"/>
<dbReference type="CAZy" id="GT4">
    <property type="family name" value="Glycosyltransferase Family 4"/>
</dbReference>
<organism evidence="2 3">
    <name type="scientific">Acaryochloris marina (strain MBIC 11017)</name>
    <dbReference type="NCBI Taxonomy" id="329726"/>
    <lineage>
        <taxon>Bacteria</taxon>
        <taxon>Bacillati</taxon>
        <taxon>Cyanobacteriota</taxon>
        <taxon>Cyanophyceae</taxon>
        <taxon>Acaryochloridales</taxon>
        <taxon>Acaryochloridaceae</taxon>
        <taxon>Acaryochloris</taxon>
    </lineage>
</organism>
<reference evidence="2 3" key="1">
    <citation type="journal article" date="2008" name="Proc. Natl. Acad. Sci. U.S.A.">
        <title>Niche adaptation and genome expansion in the chlorophyll d-producing cyanobacterium Acaryochloris marina.</title>
        <authorList>
            <person name="Swingley W.D."/>
            <person name="Chen M."/>
            <person name="Cheung P.C."/>
            <person name="Conrad A.L."/>
            <person name="Dejesa L.C."/>
            <person name="Hao J."/>
            <person name="Honchak B.M."/>
            <person name="Karbach L.E."/>
            <person name="Kurdoglu A."/>
            <person name="Lahiri S."/>
            <person name="Mastrian S.D."/>
            <person name="Miyashita H."/>
            <person name="Page L."/>
            <person name="Ramakrishna P."/>
            <person name="Satoh S."/>
            <person name="Sattley W.M."/>
            <person name="Shimada Y."/>
            <person name="Taylor H.L."/>
            <person name="Tomo T."/>
            <person name="Tsuchiya T."/>
            <person name="Wang Z.T."/>
            <person name="Raymond J."/>
            <person name="Mimuro M."/>
            <person name="Blankenship R.E."/>
            <person name="Touchman J.W."/>
        </authorList>
    </citation>
    <scope>NUCLEOTIDE SEQUENCE [LARGE SCALE GENOMIC DNA]</scope>
    <source>
        <strain evidence="3">MBIC 11017</strain>
    </source>
</reference>
<dbReference type="eggNOG" id="COG0438">
    <property type="taxonomic scope" value="Bacteria"/>
</dbReference>
<dbReference type="GO" id="GO:0016757">
    <property type="term" value="F:glycosyltransferase activity"/>
    <property type="evidence" value="ECO:0007669"/>
    <property type="project" value="InterPro"/>
</dbReference>
<dbReference type="InterPro" id="IPR001296">
    <property type="entry name" value="Glyco_trans_1"/>
</dbReference>
<proteinExistence type="predicted"/>
<evidence type="ECO:0000313" key="3">
    <source>
        <dbReference type="Proteomes" id="UP000000268"/>
    </source>
</evidence>
<protein>
    <submittedName>
        <fullName evidence="2">Glycosyl transferase, group 1 family protein</fullName>
    </submittedName>
</protein>
<dbReference type="PANTHER" id="PTHR45947:SF3">
    <property type="entry name" value="SULFOQUINOVOSYL TRANSFERASE SQD2"/>
    <property type="match status" value="1"/>
</dbReference>